<gene>
    <name evidence="2" type="ORF">K469DRAFT_712195</name>
</gene>
<sequence length="100" mass="11430">MHNAAILAAENKALRAENTRQKRKRAQRRTTIAEGGIFTIQEGQDMIRKQELVEQIQEGERQAQLRTMPAGAQTRAPRKCSMCESLEHTARTCPKRQRTN</sequence>
<dbReference type="AlphaFoldDB" id="A0A6A6EQX8"/>
<dbReference type="EMBL" id="ML994613">
    <property type="protein sequence ID" value="KAF2193443.1"/>
    <property type="molecule type" value="Genomic_DNA"/>
</dbReference>
<feature type="region of interest" description="Disordered" evidence="1">
    <location>
        <begin position="1"/>
        <end position="29"/>
    </location>
</feature>
<protein>
    <recommendedName>
        <fullName evidence="4">CCHC-type domain-containing protein</fullName>
    </recommendedName>
</protein>
<organism evidence="2 3">
    <name type="scientific">Zopfia rhizophila CBS 207.26</name>
    <dbReference type="NCBI Taxonomy" id="1314779"/>
    <lineage>
        <taxon>Eukaryota</taxon>
        <taxon>Fungi</taxon>
        <taxon>Dikarya</taxon>
        <taxon>Ascomycota</taxon>
        <taxon>Pezizomycotina</taxon>
        <taxon>Dothideomycetes</taxon>
        <taxon>Dothideomycetes incertae sedis</taxon>
        <taxon>Zopfiaceae</taxon>
        <taxon>Zopfia</taxon>
    </lineage>
</organism>
<dbReference type="Proteomes" id="UP000800200">
    <property type="component" value="Unassembled WGS sequence"/>
</dbReference>
<evidence type="ECO:0008006" key="4">
    <source>
        <dbReference type="Google" id="ProtNLM"/>
    </source>
</evidence>
<accession>A0A6A6EQX8</accession>
<name>A0A6A6EQX8_9PEZI</name>
<evidence type="ECO:0000313" key="3">
    <source>
        <dbReference type="Proteomes" id="UP000800200"/>
    </source>
</evidence>
<reference evidence="2" key="1">
    <citation type="journal article" date="2020" name="Stud. Mycol.">
        <title>101 Dothideomycetes genomes: a test case for predicting lifestyles and emergence of pathogens.</title>
        <authorList>
            <person name="Haridas S."/>
            <person name="Albert R."/>
            <person name="Binder M."/>
            <person name="Bloem J."/>
            <person name="Labutti K."/>
            <person name="Salamov A."/>
            <person name="Andreopoulos B."/>
            <person name="Baker S."/>
            <person name="Barry K."/>
            <person name="Bills G."/>
            <person name="Bluhm B."/>
            <person name="Cannon C."/>
            <person name="Castanera R."/>
            <person name="Culley D."/>
            <person name="Daum C."/>
            <person name="Ezra D."/>
            <person name="Gonzalez J."/>
            <person name="Henrissat B."/>
            <person name="Kuo A."/>
            <person name="Liang C."/>
            <person name="Lipzen A."/>
            <person name="Lutzoni F."/>
            <person name="Magnuson J."/>
            <person name="Mondo S."/>
            <person name="Nolan M."/>
            <person name="Ohm R."/>
            <person name="Pangilinan J."/>
            <person name="Park H.-J."/>
            <person name="Ramirez L."/>
            <person name="Alfaro M."/>
            <person name="Sun H."/>
            <person name="Tritt A."/>
            <person name="Yoshinaga Y."/>
            <person name="Zwiers L.-H."/>
            <person name="Turgeon B."/>
            <person name="Goodwin S."/>
            <person name="Spatafora J."/>
            <person name="Crous P."/>
            <person name="Grigoriev I."/>
        </authorList>
    </citation>
    <scope>NUCLEOTIDE SEQUENCE</scope>
    <source>
        <strain evidence="2">CBS 207.26</strain>
    </source>
</reference>
<evidence type="ECO:0000313" key="2">
    <source>
        <dbReference type="EMBL" id="KAF2193443.1"/>
    </source>
</evidence>
<proteinExistence type="predicted"/>
<evidence type="ECO:0000256" key="1">
    <source>
        <dbReference type="SAM" id="MobiDB-lite"/>
    </source>
</evidence>
<keyword evidence="3" id="KW-1185">Reference proteome</keyword>